<reference evidence="8 9" key="4">
    <citation type="journal article" date="2011" name="BMC Genomics">
        <title>RNA-Seq improves annotation of protein-coding genes in the cucumber genome.</title>
        <authorList>
            <person name="Li Z."/>
            <person name="Zhang Z."/>
            <person name="Yan P."/>
            <person name="Huang S."/>
            <person name="Fei Z."/>
            <person name="Lin K."/>
        </authorList>
    </citation>
    <scope>NUCLEOTIDE SEQUENCE [LARGE SCALE GENOMIC DNA]</scope>
    <source>
        <strain evidence="9">cv. 9930</strain>
    </source>
</reference>
<feature type="transmembrane region" description="Helical" evidence="6">
    <location>
        <begin position="73"/>
        <end position="94"/>
    </location>
</feature>
<keyword evidence="4 6" id="KW-1133">Transmembrane helix</keyword>
<feature type="transmembrane region" description="Helical" evidence="6">
    <location>
        <begin position="100"/>
        <end position="121"/>
    </location>
</feature>
<dbReference type="InterPro" id="IPR000620">
    <property type="entry name" value="EamA_dom"/>
</dbReference>
<sequence length="352" mass="38760">MEQKMNSKKPYFAALLCQTIFAGMSLLSKASYSSGMNTFIFFFYRQAVGTIFLLPLTIYFSRNEMASLSKGDLLKIFMQAFLGFTFGFNAYGLGVKYTSATLGAAAFNCIPVTTFFFAFILRVEKVNTKKASGMAKVGGIMLCITGVAVITFYKGPYLKPLNNVHLFQTQQAHVSSKKEWILGCSLLLLSSLAVGLWFVLQVWVLRTCPSPLVVTFGQTFSSSIQSFVVAIAIERNPSQWKLAWNISLAAILYCGVFVVSIGNYLSSWVVKKKGPVFQAVTTPFNLIVTLIGSEFLFKYGICLGSGIGAILLVLSLYSVLWGKKKEACCHDASNNNSITNSVQVEREILDNI</sequence>
<dbReference type="Pfam" id="PF00892">
    <property type="entry name" value="EamA"/>
    <property type="match status" value="2"/>
</dbReference>
<dbReference type="Proteomes" id="UP000029981">
    <property type="component" value="Chromosome 6"/>
</dbReference>
<evidence type="ECO:0000313" key="9">
    <source>
        <dbReference type="Proteomes" id="UP000029981"/>
    </source>
</evidence>
<feature type="transmembrane region" description="Helical" evidence="6">
    <location>
        <begin position="180"/>
        <end position="200"/>
    </location>
</feature>
<feature type="transmembrane region" description="Helical" evidence="6">
    <location>
        <begin position="212"/>
        <end position="233"/>
    </location>
</feature>
<reference evidence="8 9" key="1">
    <citation type="journal article" date="2009" name="Nat. Genet.">
        <title>The genome of the cucumber, Cucumis sativus L.</title>
        <authorList>
            <person name="Huang S."/>
            <person name="Li R."/>
            <person name="Zhang Z."/>
            <person name="Li L."/>
            <person name="Gu X."/>
            <person name="Fan W."/>
            <person name="Lucas W.J."/>
            <person name="Wang X."/>
            <person name="Xie B."/>
            <person name="Ni P."/>
            <person name="Ren Y."/>
            <person name="Zhu H."/>
            <person name="Li J."/>
            <person name="Lin K."/>
            <person name="Jin W."/>
            <person name="Fei Z."/>
            <person name="Li G."/>
            <person name="Staub J."/>
            <person name="Kilian A."/>
            <person name="van der Vossen E.A."/>
            <person name="Wu Y."/>
            <person name="Guo J."/>
            <person name="He J."/>
            <person name="Jia Z."/>
            <person name="Ren Y."/>
            <person name="Tian G."/>
            <person name="Lu Y."/>
            <person name="Ruan J."/>
            <person name="Qian W."/>
            <person name="Wang M."/>
            <person name="Huang Q."/>
            <person name="Li B."/>
            <person name="Xuan Z."/>
            <person name="Cao J."/>
            <person name="Asan"/>
            <person name="Wu Z."/>
            <person name="Zhang J."/>
            <person name="Cai Q."/>
            <person name="Bai Y."/>
            <person name="Zhao B."/>
            <person name="Han Y."/>
            <person name="Li Y."/>
            <person name="Li X."/>
            <person name="Wang S."/>
            <person name="Shi Q."/>
            <person name="Liu S."/>
            <person name="Cho W.K."/>
            <person name="Kim J.Y."/>
            <person name="Xu Y."/>
            <person name="Heller-Uszynska K."/>
            <person name="Miao H."/>
            <person name="Cheng Z."/>
            <person name="Zhang S."/>
            <person name="Wu J."/>
            <person name="Yang Y."/>
            <person name="Kang H."/>
            <person name="Li M."/>
            <person name="Liang H."/>
            <person name="Ren X."/>
            <person name="Shi Z."/>
            <person name="Wen M."/>
            <person name="Jian M."/>
            <person name="Yang H."/>
            <person name="Zhang G."/>
            <person name="Yang Z."/>
            <person name="Chen R."/>
            <person name="Liu S."/>
            <person name="Li J."/>
            <person name="Ma L."/>
            <person name="Liu H."/>
            <person name="Zhou Y."/>
            <person name="Zhao J."/>
            <person name="Fang X."/>
            <person name="Li G."/>
            <person name="Fang L."/>
            <person name="Li Y."/>
            <person name="Liu D."/>
            <person name="Zheng H."/>
            <person name="Zhang Y."/>
            <person name="Qin N."/>
            <person name="Li Z."/>
            <person name="Yang G."/>
            <person name="Yang S."/>
            <person name="Bolund L."/>
            <person name="Kristiansen K."/>
            <person name="Zheng H."/>
            <person name="Li S."/>
            <person name="Zhang X."/>
            <person name="Yang H."/>
            <person name="Wang J."/>
            <person name="Sun R."/>
            <person name="Zhang B."/>
            <person name="Jiang S."/>
            <person name="Wang J."/>
            <person name="Du Y."/>
            <person name="Li S."/>
        </authorList>
    </citation>
    <scope>NUCLEOTIDE SEQUENCE [LARGE SCALE GENOMIC DNA]</scope>
    <source>
        <strain evidence="9">cv. 9930</strain>
    </source>
</reference>
<protein>
    <recommendedName>
        <fullName evidence="6">WAT1-related protein</fullName>
    </recommendedName>
</protein>
<gene>
    <name evidence="8" type="ORF">Csa_6G485120</name>
</gene>
<dbReference type="GO" id="GO:0005886">
    <property type="term" value="C:plasma membrane"/>
    <property type="evidence" value="ECO:0000318"/>
    <property type="project" value="GO_Central"/>
</dbReference>
<reference evidence="8 9" key="2">
    <citation type="journal article" date="2009" name="PLoS ONE">
        <title>An integrated genetic and cytogenetic map of the cucumber genome.</title>
        <authorList>
            <person name="Ren Y."/>
            <person name="Zhang Z."/>
            <person name="Liu J."/>
            <person name="Staub J.E."/>
            <person name="Han Y."/>
            <person name="Cheng Z."/>
            <person name="Li X."/>
            <person name="Lu J."/>
            <person name="Miao H."/>
            <person name="Kang H."/>
            <person name="Xie B."/>
            <person name="Gu X."/>
            <person name="Wang X."/>
            <person name="Du Y."/>
            <person name="Jin W."/>
            <person name="Huang S."/>
        </authorList>
    </citation>
    <scope>NUCLEOTIDE SEQUENCE [LARGE SCALE GENOMIC DNA]</scope>
    <source>
        <strain evidence="9">cv. 9930</strain>
    </source>
</reference>
<feature type="domain" description="EamA" evidence="7">
    <location>
        <begin position="11"/>
        <end position="151"/>
    </location>
</feature>
<keyword evidence="5 6" id="KW-0472">Membrane</keyword>
<feature type="transmembrane region" description="Helical" evidence="6">
    <location>
        <begin position="303"/>
        <end position="321"/>
    </location>
</feature>
<evidence type="ECO:0000256" key="6">
    <source>
        <dbReference type="RuleBase" id="RU363077"/>
    </source>
</evidence>
<comment type="similarity">
    <text evidence="2 6">Belongs to the drug/metabolite transporter (DMT) superfamily. Plant drug/metabolite exporter (P-DME) (TC 2.A.7.4) family.</text>
</comment>
<organism evidence="8 9">
    <name type="scientific">Cucumis sativus</name>
    <name type="common">Cucumber</name>
    <dbReference type="NCBI Taxonomy" id="3659"/>
    <lineage>
        <taxon>Eukaryota</taxon>
        <taxon>Viridiplantae</taxon>
        <taxon>Streptophyta</taxon>
        <taxon>Embryophyta</taxon>
        <taxon>Tracheophyta</taxon>
        <taxon>Spermatophyta</taxon>
        <taxon>Magnoliopsida</taxon>
        <taxon>eudicotyledons</taxon>
        <taxon>Gunneridae</taxon>
        <taxon>Pentapetalae</taxon>
        <taxon>rosids</taxon>
        <taxon>fabids</taxon>
        <taxon>Cucurbitales</taxon>
        <taxon>Cucurbitaceae</taxon>
        <taxon>Benincaseae</taxon>
        <taxon>Cucumis</taxon>
    </lineage>
</organism>
<dbReference type="InterPro" id="IPR030184">
    <property type="entry name" value="WAT1-related"/>
</dbReference>
<dbReference type="PANTHER" id="PTHR31218">
    <property type="entry name" value="WAT1-RELATED PROTEIN"/>
    <property type="match status" value="1"/>
</dbReference>
<feature type="transmembrane region" description="Helical" evidence="6">
    <location>
        <begin position="245"/>
        <end position="265"/>
    </location>
</feature>
<evidence type="ECO:0000256" key="2">
    <source>
        <dbReference type="ARBA" id="ARBA00007635"/>
    </source>
</evidence>
<evidence type="ECO:0000256" key="1">
    <source>
        <dbReference type="ARBA" id="ARBA00004141"/>
    </source>
</evidence>
<dbReference type="STRING" id="3659.A0A0A0KF97"/>
<dbReference type="Gramene" id="KGN48385">
    <property type="protein sequence ID" value="KGN48385"/>
    <property type="gene ID" value="Csa_6G485120"/>
</dbReference>
<evidence type="ECO:0000313" key="8">
    <source>
        <dbReference type="EMBL" id="KGN48385.1"/>
    </source>
</evidence>
<evidence type="ECO:0000256" key="3">
    <source>
        <dbReference type="ARBA" id="ARBA00022692"/>
    </source>
</evidence>
<dbReference type="GO" id="GO:0022857">
    <property type="term" value="F:transmembrane transporter activity"/>
    <property type="evidence" value="ECO:0007669"/>
    <property type="project" value="InterPro"/>
</dbReference>
<evidence type="ECO:0000259" key="7">
    <source>
        <dbReference type="Pfam" id="PF00892"/>
    </source>
</evidence>
<dbReference type="EMBL" id="CM002927">
    <property type="protein sequence ID" value="KGN48385.1"/>
    <property type="molecule type" value="Genomic_DNA"/>
</dbReference>
<comment type="subcellular location">
    <subcellularLocation>
        <location evidence="1 6">Membrane</location>
        <topology evidence="1 6">Multi-pass membrane protein</topology>
    </subcellularLocation>
</comment>
<evidence type="ECO:0000256" key="5">
    <source>
        <dbReference type="ARBA" id="ARBA00023136"/>
    </source>
</evidence>
<keyword evidence="3 6" id="KW-0812">Transmembrane</keyword>
<dbReference type="AlphaFoldDB" id="A0A0A0KF97"/>
<dbReference type="OrthoDB" id="1718296at2759"/>
<feature type="transmembrane region" description="Helical" evidence="6">
    <location>
        <begin position="133"/>
        <end position="153"/>
    </location>
</feature>
<feature type="transmembrane region" description="Helical" evidence="6">
    <location>
        <begin position="40"/>
        <end position="61"/>
    </location>
</feature>
<name>A0A0A0KF97_CUCSA</name>
<dbReference type="InterPro" id="IPR037185">
    <property type="entry name" value="EmrE-like"/>
</dbReference>
<keyword evidence="9" id="KW-1185">Reference proteome</keyword>
<feature type="transmembrane region" description="Helical" evidence="6">
    <location>
        <begin position="277"/>
        <end position="297"/>
    </location>
</feature>
<dbReference type="OMA" id="LAMWFPL"/>
<feature type="domain" description="EamA" evidence="7">
    <location>
        <begin position="182"/>
        <end position="320"/>
    </location>
</feature>
<accession>A0A0A0KF97</accession>
<evidence type="ECO:0000256" key="4">
    <source>
        <dbReference type="ARBA" id="ARBA00022989"/>
    </source>
</evidence>
<dbReference type="SUPFAM" id="SSF103481">
    <property type="entry name" value="Multidrug resistance efflux transporter EmrE"/>
    <property type="match status" value="1"/>
</dbReference>
<reference evidence="8 9" key="3">
    <citation type="journal article" date="2010" name="BMC Genomics">
        <title>Transcriptome sequencing and comparative analysis of cucumber flowers with different sex types.</title>
        <authorList>
            <person name="Guo S."/>
            <person name="Zheng Y."/>
            <person name="Joung J.G."/>
            <person name="Liu S."/>
            <person name="Zhang Z."/>
            <person name="Crasta O.R."/>
            <person name="Sobral B.W."/>
            <person name="Xu Y."/>
            <person name="Huang S."/>
            <person name="Fei Z."/>
        </authorList>
    </citation>
    <scope>NUCLEOTIDE SEQUENCE [LARGE SCALE GENOMIC DNA]</scope>
    <source>
        <strain evidence="9">cv. 9930</strain>
    </source>
</reference>
<proteinExistence type="inferred from homology"/>